<name>A0A146GEZ7_TERSA</name>
<evidence type="ECO:0000313" key="2">
    <source>
        <dbReference type="EMBL" id="GAT35048.1"/>
    </source>
</evidence>
<dbReference type="Gene3D" id="2.40.50.180">
    <property type="entry name" value="CheA-289, Domain 4"/>
    <property type="match status" value="1"/>
</dbReference>
<gene>
    <name evidence="2" type="ORF">TSACC_3108</name>
</gene>
<dbReference type="AlphaFoldDB" id="A0A146GEZ7"/>
<dbReference type="PANTHER" id="PTHR22617">
    <property type="entry name" value="CHEMOTAXIS SENSOR HISTIDINE KINASE-RELATED"/>
    <property type="match status" value="1"/>
</dbReference>
<evidence type="ECO:0000259" key="1">
    <source>
        <dbReference type="PROSITE" id="PS50851"/>
    </source>
</evidence>
<dbReference type="PROSITE" id="PS50851">
    <property type="entry name" value="CHEW"/>
    <property type="match status" value="1"/>
</dbReference>
<dbReference type="RefSeq" id="WP_075080904.1">
    <property type="nucleotide sequence ID" value="NZ_BDCO01000003.1"/>
</dbReference>
<protein>
    <submittedName>
        <fullName evidence="2">Chemotaxis-related protein WspB</fullName>
    </submittedName>
</protein>
<dbReference type="STRING" id="690879.TSACC_3108"/>
<dbReference type="SMART" id="SM00260">
    <property type="entry name" value="CheW"/>
    <property type="match status" value="1"/>
</dbReference>
<evidence type="ECO:0000313" key="3">
    <source>
        <dbReference type="Proteomes" id="UP000076023"/>
    </source>
</evidence>
<dbReference type="InterPro" id="IPR036061">
    <property type="entry name" value="CheW-like_dom_sf"/>
</dbReference>
<keyword evidence="3" id="KW-1185">Reference proteome</keyword>
<proteinExistence type="predicted"/>
<dbReference type="GO" id="GO:0006935">
    <property type="term" value="P:chemotaxis"/>
    <property type="evidence" value="ECO:0007669"/>
    <property type="project" value="InterPro"/>
</dbReference>
<dbReference type="GO" id="GO:0007165">
    <property type="term" value="P:signal transduction"/>
    <property type="evidence" value="ECO:0007669"/>
    <property type="project" value="InterPro"/>
</dbReference>
<comment type="caution">
    <text evidence="2">The sequence shown here is derived from an EMBL/GenBank/DDBJ whole genome shotgun (WGS) entry which is preliminary data.</text>
</comment>
<dbReference type="InterPro" id="IPR002545">
    <property type="entry name" value="CheW-lke_dom"/>
</dbReference>
<dbReference type="GO" id="GO:0005829">
    <property type="term" value="C:cytosol"/>
    <property type="evidence" value="ECO:0007669"/>
    <property type="project" value="TreeGrafter"/>
</dbReference>
<dbReference type="EMBL" id="BDCO01000003">
    <property type="protein sequence ID" value="GAT35048.1"/>
    <property type="molecule type" value="Genomic_DNA"/>
</dbReference>
<accession>A0A146GEZ7</accession>
<dbReference type="PANTHER" id="PTHR22617:SF23">
    <property type="entry name" value="CHEMOTAXIS PROTEIN CHEW"/>
    <property type="match status" value="1"/>
</dbReference>
<dbReference type="InParanoid" id="A0A146GEZ7"/>
<dbReference type="Proteomes" id="UP000076023">
    <property type="component" value="Unassembled WGS sequence"/>
</dbReference>
<dbReference type="SUPFAM" id="SSF50341">
    <property type="entry name" value="CheW-like"/>
    <property type="match status" value="1"/>
</dbReference>
<dbReference type="InterPro" id="IPR039315">
    <property type="entry name" value="CheW"/>
</dbReference>
<feature type="domain" description="CheW-like" evidence="1">
    <location>
        <begin position="1"/>
        <end position="139"/>
    </location>
</feature>
<sequence length="151" mass="15733">MLYVVCRIGDDAYALPATAVDKVLPYAVLKPLPGAVRGLVGVLNYQGQSVPVVDLGLLFQGVYTPEAFGSRIVLCQVPGLRSGRVGILVGCVDGVSAISEDSFISPGATADPCLGEVSPVGGSFIQRIELPSVLPDNVLESLDWYEAGEVA</sequence>
<reference evidence="3" key="1">
    <citation type="journal article" date="2017" name="Genome Announc.">
        <title>Draft Genome Sequence of Terrimicrobium sacchariphilum NM-5T, a Facultative Anaerobic Soil Bacterium of the Class Spartobacteria.</title>
        <authorList>
            <person name="Qiu Y.L."/>
            <person name="Tourlousse D.M."/>
            <person name="Matsuura N."/>
            <person name="Ohashi A."/>
            <person name="Sekiguchi Y."/>
        </authorList>
    </citation>
    <scope>NUCLEOTIDE SEQUENCE [LARGE SCALE GENOMIC DNA]</scope>
    <source>
        <strain evidence="3">NM-5</strain>
    </source>
</reference>
<organism evidence="2 3">
    <name type="scientific">Terrimicrobium sacchariphilum</name>
    <dbReference type="NCBI Taxonomy" id="690879"/>
    <lineage>
        <taxon>Bacteria</taxon>
        <taxon>Pseudomonadati</taxon>
        <taxon>Verrucomicrobiota</taxon>
        <taxon>Terrimicrobiia</taxon>
        <taxon>Terrimicrobiales</taxon>
        <taxon>Terrimicrobiaceae</taxon>
        <taxon>Terrimicrobium</taxon>
    </lineage>
</organism>
<dbReference type="Gene3D" id="2.30.30.40">
    <property type="entry name" value="SH3 Domains"/>
    <property type="match status" value="1"/>
</dbReference>
<dbReference type="Pfam" id="PF01584">
    <property type="entry name" value="CheW"/>
    <property type="match status" value="1"/>
</dbReference>